<evidence type="ECO:0000313" key="14">
    <source>
        <dbReference type="Proteomes" id="UP000266178"/>
    </source>
</evidence>
<dbReference type="OrthoDB" id="9809766at2"/>
<dbReference type="Gene3D" id="1.10.287.130">
    <property type="match status" value="1"/>
</dbReference>
<keyword evidence="5 13" id="KW-0808">Transferase</keyword>
<dbReference type="InterPro" id="IPR004358">
    <property type="entry name" value="Sig_transdc_His_kin-like_C"/>
</dbReference>
<dbReference type="EMBL" id="QWLB01000008">
    <property type="protein sequence ID" value="RIH93223.1"/>
    <property type="molecule type" value="Genomic_DNA"/>
</dbReference>
<evidence type="ECO:0000256" key="3">
    <source>
        <dbReference type="ARBA" id="ARBA00012438"/>
    </source>
</evidence>
<evidence type="ECO:0000256" key="1">
    <source>
        <dbReference type="ARBA" id="ARBA00000085"/>
    </source>
</evidence>
<reference evidence="13 14" key="1">
    <citation type="submission" date="2018-08" db="EMBL/GenBank/DDBJ databases">
        <title>Meiothermus granaticius genome AF-68 sequencing project.</title>
        <authorList>
            <person name="Da Costa M.S."/>
            <person name="Albuquerque L."/>
            <person name="Raposo P."/>
            <person name="Froufe H.J.C."/>
            <person name="Barroso C.S."/>
            <person name="Egas C."/>
        </authorList>
    </citation>
    <scope>NUCLEOTIDE SEQUENCE [LARGE SCALE GENOMIC DNA]</scope>
    <source>
        <strain evidence="13 14">AF-68</strain>
    </source>
</reference>
<evidence type="ECO:0000259" key="11">
    <source>
        <dbReference type="PROSITE" id="PS50109"/>
    </source>
</evidence>
<evidence type="ECO:0000256" key="2">
    <source>
        <dbReference type="ARBA" id="ARBA00004370"/>
    </source>
</evidence>
<evidence type="ECO:0000256" key="5">
    <source>
        <dbReference type="ARBA" id="ARBA00022679"/>
    </source>
</evidence>
<dbReference type="InterPro" id="IPR003661">
    <property type="entry name" value="HisK_dim/P_dom"/>
</dbReference>
<dbReference type="Pfam" id="PF02518">
    <property type="entry name" value="HATPase_c"/>
    <property type="match status" value="1"/>
</dbReference>
<keyword evidence="8" id="KW-1133">Transmembrane helix</keyword>
<dbReference type="PROSITE" id="PS50109">
    <property type="entry name" value="HIS_KIN"/>
    <property type="match status" value="1"/>
</dbReference>
<dbReference type="CDD" id="cd06225">
    <property type="entry name" value="HAMP"/>
    <property type="match status" value="1"/>
</dbReference>
<dbReference type="GO" id="GO:0005886">
    <property type="term" value="C:plasma membrane"/>
    <property type="evidence" value="ECO:0007669"/>
    <property type="project" value="TreeGrafter"/>
</dbReference>
<dbReference type="SMART" id="SM00304">
    <property type="entry name" value="HAMP"/>
    <property type="match status" value="1"/>
</dbReference>
<dbReference type="SMART" id="SM00387">
    <property type="entry name" value="HATPase_c"/>
    <property type="match status" value="1"/>
</dbReference>
<dbReference type="PRINTS" id="PR00344">
    <property type="entry name" value="BCTRLSENSOR"/>
</dbReference>
<keyword evidence="6" id="KW-0812">Transmembrane</keyword>
<dbReference type="SUPFAM" id="SSF158472">
    <property type="entry name" value="HAMP domain-like"/>
    <property type="match status" value="1"/>
</dbReference>
<dbReference type="InterPro" id="IPR036097">
    <property type="entry name" value="HisK_dim/P_sf"/>
</dbReference>
<evidence type="ECO:0000256" key="8">
    <source>
        <dbReference type="ARBA" id="ARBA00022989"/>
    </source>
</evidence>
<dbReference type="InterPro" id="IPR003660">
    <property type="entry name" value="HAMP_dom"/>
</dbReference>
<dbReference type="Pfam" id="PF00672">
    <property type="entry name" value="HAMP"/>
    <property type="match status" value="1"/>
</dbReference>
<keyword evidence="7" id="KW-0418">Kinase</keyword>
<evidence type="ECO:0000256" key="6">
    <source>
        <dbReference type="ARBA" id="ARBA00022692"/>
    </source>
</evidence>
<comment type="caution">
    <text evidence="13">The sequence shown here is derived from an EMBL/GenBank/DDBJ whole genome shotgun (WGS) entry which is preliminary data.</text>
</comment>
<dbReference type="EC" id="2.7.13.3" evidence="3"/>
<dbReference type="PROSITE" id="PS50885">
    <property type="entry name" value="HAMP"/>
    <property type="match status" value="1"/>
</dbReference>
<evidence type="ECO:0000256" key="4">
    <source>
        <dbReference type="ARBA" id="ARBA00022553"/>
    </source>
</evidence>
<keyword evidence="10" id="KW-0472">Membrane</keyword>
<dbReference type="Proteomes" id="UP000266178">
    <property type="component" value="Unassembled WGS sequence"/>
</dbReference>
<evidence type="ECO:0000313" key="13">
    <source>
        <dbReference type="EMBL" id="RIH93223.1"/>
    </source>
</evidence>
<dbReference type="InterPro" id="IPR005467">
    <property type="entry name" value="His_kinase_dom"/>
</dbReference>
<dbReference type="CDD" id="cd00075">
    <property type="entry name" value="HATPase"/>
    <property type="match status" value="1"/>
</dbReference>
<sequence length="448" mass="48315">MTLRARLALFIAVTIALALLAQGVFGYLSFRRLLLYNLDRDLGSYVGRLLADLRLGSEGDDRLRRGGRAGRGPEGYVARARLVQDGEVLRAWGEFPSTVPLLEPAPPPPGSDRPMEIRSYSGWRVASLRLGPGTYLQAALQSQQVENSLANYRSTVLFTVLLISLLGAGVAFGLSGPALRPLQHLLETTARVAHSADLSLRVPEVGGGELRQLSQTFNQMMDRLSAFLRRETEFTRNAAHELRTPLAAMRLQLDSYASGQATSEETLAVVEEEVERMTRLSEALLVLAREGRSQRIACDLAALARAMAGEAGAAYEGPARLELSADPLLLRQALSNLLSNARKYAPGAEVRVGLELCEPPYKVSDHPKRAFALLSVTDTGPGMSPEALERAPEPFFRAPGNRVAGNGLGLSVVAQVAQAHGGFLRLEPNSPHGLRAEVWLAVEGDSGG</sequence>
<dbReference type="GO" id="GO:0000155">
    <property type="term" value="F:phosphorelay sensor kinase activity"/>
    <property type="evidence" value="ECO:0007669"/>
    <property type="project" value="InterPro"/>
</dbReference>
<comment type="subcellular location">
    <subcellularLocation>
        <location evidence="2">Membrane</location>
    </subcellularLocation>
</comment>
<dbReference type="Pfam" id="PF00512">
    <property type="entry name" value="HisKA"/>
    <property type="match status" value="1"/>
</dbReference>
<evidence type="ECO:0000256" key="10">
    <source>
        <dbReference type="ARBA" id="ARBA00023136"/>
    </source>
</evidence>
<dbReference type="Gene3D" id="6.10.340.10">
    <property type="match status" value="1"/>
</dbReference>
<keyword evidence="4" id="KW-0597">Phosphoprotein</keyword>
<dbReference type="PANTHER" id="PTHR45436">
    <property type="entry name" value="SENSOR HISTIDINE KINASE YKOH"/>
    <property type="match status" value="1"/>
</dbReference>
<keyword evidence="9" id="KW-0902">Two-component regulatory system</keyword>
<dbReference type="RefSeq" id="WP_119356360.1">
    <property type="nucleotide sequence ID" value="NZ_BJXM01000004.1"/>
</dbReference>
<proteinExistence type="predicted"/>
<comment type="catalytic activity">
    <reaction evidence="1">
        <text>ATP + protein L-histidine = ADP + protein N-phospho-L-histidine.</text>
        <dbReference type="EC" id="2.7.13.3"/>
    </reaction>
</comment>
<feature type="domain" description="HAMP" evidence="12">
    <location>
        <begin position="176"/>
        <end position="229"/>
    </location>
</feature>
<evidence type="ECO:0000256" key="7">
    <source>
        <dbReference type="ARBA" id="ARBA00022777"/>
    </source>
</evidence>
<name>A0A399FAT3_9DEIN</name>
<dbReference type="SUPFAM" id="SSF55874">
    <property type="entry name" value="ATPase domain of HSP90 chaperone/DNA topoisomerase II/histidine kinase"/>
    <property type="match status" value="1"/>
</dbReference>
<dbReference type="PANTHER" id="PTHR45436:SF16">
    <property type="entry name" value="HISTIDINE KINASE"/>
    <property type="match status" value="1"/>
</dbReference>
<dbReference type="SMART" id="SM00388">
    <property type="entry name" value="HisKA"/>
    <property type="match status" value="1"/>
</dbReference>
<dbReference type="InterPro" id="IPR003594">
    <property type="entry name" value="HATPase_dom"/>
</dbReference>
<dbReference type="Gene3D" id="3.30.565.10">
    <property type="entry name" value="Histidine kinase-like ATPase, C-terminal domain"/>
    <property type="match status" value="1"/>
</dbReference>
<dbReference type="CDD" id="cd00082">
    <property type="entry name" value="HisKA"/>
    <property type="match status" value="1"/>
</dbReference>
<protein>
    <recommendedName>
        <fullName evidence="3">histidine kinase</fullName>
        <ecNumber evidence="3">2.7.13.3</ecNumber>
    </recommendedName>
</protein>
<accession>A0A399FAT3</accession>
<dbReference type="InterPro" id="IPR050428">
    <property type="entry name" value="TCS_sensor_his_kinase"/>
</dbReference>
<feature type="domain" description="Histidine kinase" evidence="11">
    <location>
        <begin position="237"/>
        <end position="444"/>
    </location>
</feature>
<evidence type="ECO:0000256" key="9">
    <source>
        <dbReference type="ARBA" id="ARBA00023012"/>
    </source>
</evidence>
<dbReference type="AlphaFoldDB" id="A0A399FAT3"/>
<dbReference type="InterPro" id="IPR036890">
    <property type="entry name" value="HATPase_C_sf"/>
</dbReference>
<keyword evidence="14" id="KW-1185">Reference proteome</keyword>
<organism evidence="13 14">
    <name type="scientific">Meiothermus granaticius NBRC 107808</name>
    <dbReference type="NCBI Taxonomy" id="1227551"/>
    <lineage>
        <taxon>Bacteria</taxon>
        <taxon>Thermotogati</taxon>
        <taxon>Deinococcota</taxon>
        <taxon>Deinococci</taxon>
        <taxon>Thermales</taxon>
        <taxon>Thermaceae</taxon>
        <taxon>Meiothermus</taxon>
    </lineage>
</organism>
<evidence type="ECO:0000259" key="12">
    <source>
        <dbReference type="PROSITE" id="PS50885"/>
    </source>
</evidence>
<dbReference type="SUPFAM" id="SSF47384">
    <property type="entry name" value="Homodimeric domain of signal transducing histidine kinase"/>
    <property type="match status" value="1"/>
</dbReference>
<gene>
    <name evidence="13" type="primary">qseC</name>
    <name evidence="13" type="ORF">Mgrana_00850</name>
</gene>